<organism evidence="2 3">
    <name type="scientific">Lentinus brumalis</name>
    <dbReference type="NCBI Taxonomy" id="2498619"/>
    <lineage>
        <taxon>Eukaryota</taxon>
        <taxon>Fungi</taxon>
        <taxon>Dikarya</taxon>
        <taxon>Basidiomycota</taxon>
        <taxon>Agaricomycotina</taxon>
        <taxon>Agaricomycetes</taxon>
        <taxon>Polyporales</taxon>
        <taxon>Polyporaceae</taxon>
        <taxon>Lentinus</taxon>
    </lineage>
</organism>
<dbReference type="AlphaFoldDB" id="A0A371CNB3"/>
<proteinExistence type="predicted"/>
<name>A0A371CNB3_9APHY</name>
<feature type="compositionally biased region" description="Gly residues" evidence="1">
    <location>
        <begin position="108"/>
        <end position="117"/>
    </location>
</feature>
<sequence length="198" mass="22463">MLWSIYSTSVCLLMLKPNNAARGGKSMTQTRTRKKVQEDNDNDLEIISSDEEVTENRKHKKGCKTAPAKRARTDTKGEKKHSDDKAADVEEEKELEEEEEEEGEQPEAGGGKDNGSGGEDEDGECNGADGEEDNNNNNELCIRPRTETKEEMTWNLLTILSLWKEVVFHYKDGDHVTEKGWWCLLCKENEAIWKLKGQ</sequence>
<feature type="compositionally biased region" description="Basic and acidic residues" evidence="1">
    <location>
        <begin position="71"/>
        <end position="88"/>
    </location>
</feature>
<keyword evidence="3" id="KW-1185">Reference proteome</keyword>
<accession>A0A371CNB3</accession>
<feature type="region of interest" description="Disordered" evidence="1">
    <location>
        <begin position="20"/>
        <end position="139"/>
    </location>
</feature>
<dbReference type="Proteomes" id="UP000256964">
    <property type="component" value="Unassembled WGS sequence"/>
</dbReference>
<gene>
    <name evidence="2" type="ORF">OH76DRAFT_1499921</name>
</gene>
<feature type="compositionally biased region" description="Acidic residues" evidence="1">
    <location>
        <begin position="39"/>
        <end position="53"/>
    </location>
</feature>
<dbReference type="EMBL" id="KZ857502">
    <property type="protein sequence ID" value="RDX41779.1"/>
    <property type="molecule type" value="Genomic_DNA"/>
</dbReference>
<evidence type="ECO:0000256" key="1">
    <source>
        <dbReference type="SAM" id="MobiDB-lite"/>
    </source>
</evidence>
<evidence type="ECO:0000313" key="2">
    <source>
        <dbReference type="EMBL" id="RDX41779.1"/>
    </source>
</evidence>
<protein>
    <submittedName>
        <fullName evidence="2">Uncharacterized protein</fullName>
    </submittedName>
</protein>
<evidence type="ECO:0000313" key="3">
    <source>
        <dbReference type="Proteomes" id="UP000256964"/>
    </source>
</evidence>
<feature type="compositionally biased region" description="Basic residues" evidence="1">
    <location>
        <begin position="57"/>
        <end position="70"/>
    </location>
</feature>
<feature type="compositionally biased region" description="Acidic residues" evidence="1">
    <location>
        <begin position="118"/>
        <end position="134"/>
    </location>
</feature>
<feature type="compositionally biased region" description="Acidic residues" evidence="1">
    <location>
        <begin position="89"/>
        <end position="105"/>
    </location>
</feature>
<reference evidence="2 3" key="1">
    <citation type="journal article" date="2018" name="Biotechnol. Biofuels">
        <title>Integrative visual omics of the white-rot fungus Polyporus brumalis exposes the biotechnological potential of its oxidative enzymes for delignifying raw plant biomass.</title>
        <authorList>
            <person name="Miyauchi S."/>
            <person name="Rancon A."/>
            <person name="Drula E."/>
            <person name="Hage H."/>
            <person name="Chaduli D."/>
            <person name="Favel A."/>
            <person name="Grisel S."/>
            <person name="Henrissat B."/>
            <person name="Herpoel-Gimbert I."/>
            <person name="Ruiz-Duenas F.J."/>
            <person name="Chevret D."/>
            <person name="Hainaut M."/>
            <person name="Lin J."/>
            <person name="Wang M."/>
            <person name="Pangilinan J."/>
            <person name="Lipzen A."/>
            <person name="Lesage-Meessen L."/>
            <person name="Navarro D."/>
            <person name="Riley R."/>
            <person name="Grigoriev I.V."/>
            <person name="Zhou S."/>
            <person name="Raouche S."/>
            <person name="Rosso M.N."/>
        </authorList>
    </citation>
    <scope>NUCLEOTIDE SEQUENCE [LARGE SCALE GENOMIC DNA]</scope>
    <source>
        <strain evidence="2 3">BRFM 1820</strain>
    </source>
</reference>